<dbReference type="OrthoDB" id="117809at2"/>
<proteinExistence type="inferred from homology"/>
<evidence type="ECO:0000256" key="4">
    <source>
        <dbReference type="RuleBase" id="RU003719"/>
    </source>
</evidence>
<dbReference type="Proteomes" id="UP000325763">
    <property type="component" value="Chromosome"/>
</dbReference>
<dbReference type="Pfam" id="PF02826">
    <property type="entry name" value="2-Hacid_dh_C"/>
    <property type="match status" value="1"/>
</dbReference>
<keyword evidence="3" id="KW-0520">NAD</keyword>
<evidence type="ECO:0000259" key="5">
    <source>
        <dbReference type="Pfam" id="PF00389"/>
    </source>
</evidence>
<dbReference type="RefSeq" id="WP_043447145.1">
    <property type="nucleotide sequence ID" value="NZ_CP009313.1"/>
</dbReference>
<comment type="similarity">
    <text evidence="1 4">Belongs to the D-isomer specific 2-hydroxyacid dehydrogenase family.</text>
</comment>
<dbReference type="PANTHER" id="PTHR43761:SF1">
    <property type="entry name" value="D-ISOMER SPECIFIC 2-HYDROXYACID DEHYDROGENASE CATALYTIC DOMAIN-CONTAINING PROTEIN-RELATED"/>
    <property type="match status" value="1"/>
</dbReference>
<protein>
    <submittedName>
        <fullName evidence="8">C-terminal binding protein</fullName>
    </submittedName>
    <submittedName>
        <fullName evidence="7">Dehydrogenase</fullName>
    </submittedName>
</protein>
<dbReference type="GO" id="GO:0016616">
    <property type="term" value="F:oxidoreductase activity, acting on the CH-OH group of donors, NAD or NADP as acceptor"/>
    <property type="evidence" value="ECO:0007669"/>
    <property type="project" value="InterPro"/>
</dbReference>
<dbReference type="SUPFAM" id="SSF52283">
    <property type="entry name" value="Formate/glycerate dehydrogenase catalytic domain-like"/>
    <property type="match status" value="1"/>
</dbReference>
<dbReference type="SUPFAM" id="SSF51735">
    <property type="entry name" value="NAD(P)-binding Rossmann-fold domains"/>
    <property type="match status" value="1"/>
</dbReference>
<dbReference type="CDD" id="cd05299">
    <property type="entry name" value="CtBP_dh"/>
    <property type="match status" value="1"/>
</dbReference>
<dbReference type="InterPro" id="IPR029753">
    <property type="entry name" value="D-isomer_DH_CS"/>
</dbReference>
<dbReference type="PROSITE" id="PS00670">
    <property type="entry name" value="D_2_HYDROXYACID_DH_2"/>
    <property type="match status" value="1"/>
</dbReference>
<gene>
    <name evidence="8" type="ORF">CP978_32960</name>
    <name evidence="7" type="ORF">SNOD_32715</name>
</gene>
<evidence type="ECO:0000259" key="6">
    <source>
        <dbReference type="Pfam" id="PF02826"/>
    </source>
</evidence>
<sequence>MPRPVAVFTDLEDLDPTPGITLLTEAGFEVRIADAPDADSIVRAAADAVGLLVGYAPVDAALLDRLPSVRIIATLSAGYDQVDIEATRARGVWVCNLPDAATEEVAVHALASALALVRRLPQADATVRGGGWNQEFTRRELPRRTSELTLGIVGMGRIGSRLADFARPVFGRVAGFDPRGRTGRWPAHVESLDLDGLIENSDVLSLHLPLTASTRGLIDRRELARMPHGAFLVNVSRGGLLDHAALLEALDEGRLTGAALDVLPEEPPADGDPLRTHPRLLLSPHSAYLSDAANRAYVERPAANLVAWYRTGRPLTPVPEGVPA</sequence>
<name>A0A0B5DU68_9ACTN</name>
<reference evidence="8 10" key="3">
    <citation type="submission" date="2017-09" db="EMBL/GenBank/DDBJ databases">
        <title>Streptomyces genome completion.</title>
        <authorList>
            <person name="Lee N."/>
            <person name="Cho B.-K."/>
        </authorList>
    </citation>
    <scope>NUCLEOTIDE SEQUENCE [LARGE SCALE GENOMIC DNA]</scope>
    <source>
        <strain evidence="8 10">ATCC 14899</strain>
    </source>
</reference>
<evidence type="ECO:0000313" key="10">
    <source>
        <dbReference type="Proteomes" id="UP000325763"/>
    </source>
</evidence>
<dbReference type="InterPro" id="IPR006139">
    <property type="entry name" value="D-isomer_2_OHA_DH_cat_dom"/>
</dbReference>
<organism evidence="7 9">
    <name type="scientific">Streptomyces nodosus</name>
    <dbReference type="NCBI Taxonomy" id="40318"/>
    <lineage>
        <taxon>Bacteria</taxon>
        <taxon>Bacillati</taxon>
        <taxon>Actinomycetota</taxon>
        <taxon>Actinomycetes</taxon>
        <taxon>Kitasatosporales</taxon>
        <taxon>Streptomycetaceae</taxon>
        <taxon>Streptomyces</taxon>
    </lineage>
</organism>
<dbReference type="InterPro" id="IPR043322">
    <property type="entry name" value="CtBP"/>
</dbReference>
<reference evidence="9" key="1">
    <citation type="submission" date="2014-09" db="EMBL/GenBank/DDBJ databases">
        <title>Sequence of the Streptomyces nodosus genome.</title>
        <authorList>
            <person name="Sweeney P."/>
            <person name="Stephens N."/>
            <person name="Murphy C."/>
            <person name="Caffrey P."/>
        </authorList>
    </citation>
    <scope>NUCLEOTIDE SEQUENCE [LARGE SCALE GENOMIC DNA]</scope>
    <source>
        <strain evidence="9">ATCC 14899</strain>
    </source>
</reference>
<dbReference type="GO" id="GO:0051287">
    <property type="term" value="F:NAD binding"/>
    <property type="evidence" value="ECO:0007669"/>
    <property type="project" value="InterPro"/>
</dbReference>
<dbReference type="InterPro" id="IPR050418">
    <property type="entry name" value="D-iso_2-hydroxyacid_DH_PdxB"/>
</dbReference>
<evidence type="ECO:0000256" key="1">
    <source>
        <dbReference type="ARBA" id="ARBA00005854"/>
    </source>
</evidence>
<dbReference type="InterPro" id="IPR006140">
    <property type="entry name" value="D-isomer_DH_NAD-bd"/>
</dbReference>
<dbReference type="HOGENOM" id="CLU_019796_1_3_11"/>
<feature type="domain" description="D-isomer specific 2-hydroxyacid dehydrogenase NAD-binding" evidence="6">
    <location>
        <begin position="111"/>
        <end position="287"/>
    </location>
</feature>
<dbReference type="InterPro" id="IPR036291">
    <property type="entry name" value="NAD(P)-bd_dom_sf"/>
</dbReference>
<evidence type="ECO:0000313" key="8">
    <source>
        <dbReference type="EMBL" id="QEV42715.1"/>
    </source>
</evidence>
<evidence type="ECO:0000313" key="7">
    <source>
        <dbReference type="EMBL" id="AJE44221.1"/>
    </source>
</evidence>
<dbReference type="EMBL" id="CP009313">
    <property type="protein sequence ID" value="AJE44221.1"/>
    <property type="molecule type" value="Genomic_DNA"/>
</dbReference>
<keyword evidence="2 4" id="KW-0560">Oxidoreductase</keyword>
<reference evidence="7 9" key="2">
    <citation type="journal article" date="2016" name="Appl. Microbiol. Biotechnol.">
        <title>Exploiting the genome sequence of Streptomyces nodosus for enhanced antibiotic production.</title>
        <authorList>
            <person name="Sweeney P."/>
            <person name="Murphy C.D."/>
            <person name="Caffrey P."/>
        </authorList>
    </citation>
    <scope>NUCLEOTIDE SEQUENCE [LARGE SCALE GENOMIC DNA]</scope>
    <source>
        <strain evidence="7 9">ATCC 14899</strain>
    </source>
</reference>
<evidence type="ECO:0000313" key="9">
    <source>
        <dbReference type="Proteomes" id="UP000031526"/>
    </source>
</evidence>
<dbReference type="PANTHER" id="PTHR43761">
    <property type="entry name" value="D-ISOMER SPECIFIC 2-HYDROXYACID DEHYDROGENASE FAMILY PROTEIN (AFU_ORTHOLOGUE AFUA_1G13630)"/>
    <property type="match status" value="1"/>
</dbReference>
<dbReference type="Pfam" id="PF00389">
    <property type="entry name" value="2-Hacid_dh"/>
    <property type="match status" value="1"/>
</dbReference>
<evidence type="ECO:0000256" key="3">
    <source>
        <dbReference type="ARBA" id="ARBA00023027"/>
    </source>
</evidence>
<accession>A0A0B5DU68</accession>
<dbReference type="GO" id="GO:0003714">
    <property type="term" value="F:transcription corepressor activity"/>
    <property type="evidence" value="ECO:0007669"/>
    <property type="project" value="InterPro"/>
</dbReference>
<dbReference type="Proteomes" id="UP000031526">
    <property type="component" value="Chromosome"/>
</dbReference>
<dbReference type="AlphaFoldDB" id="A0A0B5DU68"/>
<dbReference type="EMBL" id="CP023747">
    <property type="protein sequence ID" value="QEV42715.1"/>
    <property type="molecule type" value="Genomic_DNA"/>
</dbReference>
<evidence type="ECO:0000256" key="2">
    <source>
        <dbReference type="ARBA" id="ARBA00023002"/>
    </source>
</evidence>
<keyword evidence="9" id="KW-1185">Reference proteome</keyword>
<dbReference type="PROSITE" id="PS00671">
    <property type="entry name" value="D_2_HYDROXYACID_DH_3"/>
    <property type="match status" value="1"/>
</dbReference>
<dbReference type="STRING" id="40318.SNOD_32715"/>
<dbReference type="Gene3D" id="3.40.50.720">
    <property type="entry name" value="NAD(P)-binding Rossmann-like Domain"/>
    <property type="match status" value="2"/>
</dbReference>
<feature type="domain" description="D-isomer specific 2-hydroxyacid dehydrogenase catalytic" evidence="5">
    <location>
        <begin position="16"/>
        <end position="318"/>
    </location>
</feature>
<dbReference type="KEGG" id="snq:CP978_32960"/>